<evidence type="ECO:0000313" key="1">
    <source>
        <dbReference type="EMBL" id="WNZ27496.1"/>
    </source>
</evidence>
<sequence>MGLLDEASKLPVNEQISFICQLIAKLETSQIQTLLEFSQQELAARQEHSPTPAVRQTTLLLKKDYSYQKRGLNQPTQYYVYLRRRKPKLDRYIGTLFYIDQGAALSYYPDADGRIVFTAPHNLFVLTDVTNPSLHQAVRLVCLEPPPPDYTFTKQQDDTPAIQLRLEYLDPESYQLLSEEIYPFPFCMYGGGPLDRYRWNVSPLILPSSHTARPTADETL</sequence>
<dbReference type="RefSeq" id="WP_316435811.1">
    <property type="nucleotide sequence ID" value="NZ_CP053587.1"/>
</dbReference>
<organism evidence="1">
    <name type="scientific">Leptolyngbya sp. NK1-12</name>
    <dbReference type="NCBI Taxonomy" id="2547451"/>
    <lineage>
        <taxon>Bacteria</taxon>
        <taxon>Bacillati</taxon>
        <taxon>Cyanobacteriota</taxon>
        <taxon>Cyanophyceae</taxon>
        <taxon>Leptolyngbyales</taxon>
        <taxon>Leptolyngbyaceae</taxon>
        <taxon>Leptolyngbya group</taxon>
        <taxon>Leptolyngbya</taxon>
    </lineage>
</organism>
<name>A0AA97ALH7_9CYAN</name>
<dbReference type="AlphaFoldDB" id="A0AA97ALH7"/>
<reference evidence="1" key="1">
    <citation type="submission" date="2020-05" db="EMBL/GenBank/DDBJ databases">
        <authorList>
            <person name="Zhu T."/>
            <person name="Keshari N."/>
            <person name="Lu X."/>
        </authorList>
    </citation>
    <scope>NUCLEOTIDE SEQUENCE</scope>
    <source>
        <strain evidence="1">NK1-12</strain>
    </source>
</reference>
<proteinExistence type="predicted"/>
<dbReference type="EMBL" id="CP053587">
    <property type="protein sequence ID" value="WNZ27496.1"/>
    <property type="molecule type" value="Genomic_DNA"/>
</dbReference>
<accession>A0AA97ALH7</accession>
<gene>
    <name evidence="1" type="ORF">HJG54_31970</name>
</gene>
<protein>
    <submittedName>
        <fullName evidence="1">Uncharacterized protein</fullName>
    </submittedName>
</protein>